<reference evidence="2 3" key="1">
    <citation type="submission" date="2019-11" db="EMBL/GenBank/DDBJ databases">
        <title>Comparative genomics of hydrocarbon-degrading Desulfosarcina strains.</title>
        <authorList>
            <person name="Watanabe M."/>
            <person name="Kojima H."/>
            <person name="Fukui M."/>
        </authorList>
    </citation>
    <scope>NUCLEOTIDE SEQUENCE [LARGE SCALE GENOMIC DNA]</scope>
    <source>
        <strain evidence="2 3">28bB2T</strain>
    </source>
</reference>
<dbReference type="AlphaFoldDB" id="A0A5K7ZNS8"/>
<evidence type="ECO:0000313" key="3">
    <source>
        <dbReference type="Proteomes" id="UP000425960"/>
    </source>
</evidence>
<evidence type="ECO:0000256" key="1">
    <source>
        <dbReference type="SAM" id="Phobius"/>
    </source>
</evidence>
<dbReference type="KEGG" id="dov:DSCO28_28310"/>
<name>A0A5K7ZNS8_9BACT</name>
<protein>
    <submittedName>
        <fullName evidence="2">Uncharacterized protein</fullName>
    </submittedName>
</protein>
<keyword evidence="1" id="KW-0472">Membrane</keyword>
<feature type="transmembrane region" description="Helical" evidence="1">
    <location>
        <begin position="6"/>
        <end position="31"/>
    </location>
</feature>
<dbReference type="Proteomes" id="UP000425960">
    <property type="component" value="Chromosome"/>
</dbReference>
<sequence length="333" mass="35960">MFGIAAIDVLIGLVTIYLVFALACTAIVEALSSWMNLRSKNLEAGLKELLDGELEANKPFVDAFYAHPLVQALSKGPDGRPSYLPTDVVGRVIQSLLLKNGPDVSLVKAIERLPDIAKTGQATRVKEMLKTFVAQGELDLISFRKAVETHFDAAMDRAAGWVKRRQQTVALIASALLVLSANVDTLSIAKALYTNPEIRAGLISQAEKIIESESAPTAMQDTALPGSGVIPAVLAIPLPAAASDPLLAAQRQELSEAIAAYNKAKSTMENAGLRFGWETPPKGWAWVHKIVGLLISIFAIALGAPFWFDMLNRFMKVRQSGNSPSEKKKKEIS</sequence>
<accession>A0A5K7ZNS8</accession>
<proteinExistence type="predicted"/>
<evidence type="ECO:0000313" key="2">
    <source>
        <dbReference type="EMBL" id="BBO82265.1"/>
    </source>
</evidence>
<feature type="transmembrane region" description="Helical" evidence="1">
    <location>
        <begin position="169"/>
        <end position="189"/>
    </location>
</feature>
<organism evidence="2 3">
    <name type="scientific">Desulfosarcina ovata subsp. sediminis</name>
    <dbReference type="NCBI Taxonomy" id="885957"/>
    <lineage>
        <taxon>Bacteria</taxon>
        <taxon>Pseudomonadati</taxon>
        <taxon>Thermodesulfobacteriota</taxon>
        <taxon>Desulfobacteria</taxon>
        <taxon>Desulfobacterales</taxon>
        <taxon>Desulfosarcinaceae</taxon>
        <taxon>Desulfosarcina</taxon>
    </lineage>
</organism>
<gene>
    <name evidence="2" type="ORF">DSCO28_28310</name>
</gene>
<keyword evidence="1" id="KW-1133">Transmembrane helix</keyword>
<keyword evidence="1" id="KW-0812">Transmembrane</keyword>
<dbReference type="EMBL" id="AP021876">
    <property type="protein sequence ID" value="BBO82265.1"/>
    <property type="molecule type" value="Genomic_DNA"/>
</dbReference>
<dbReference type="RefSeq" id="WP_155310673.1">
    <property type="nucleotide sequence ID" value="NZ_AP021876.1"/>
</dbReference>
<feature type="transmembrane region" description="Helical" evidence="1">
    <location>
        <begin position="286"/>
        <end position="308"/>
    </location>
</feature>